<name>A0ABR4Y3P9_9BACI</name>
<dbReference type="CDD" id="cd04301">
    <property type="entry name" value="NAT_SF"/>
    <property type="match status" value="1"/>
</dbReference>
<dbReference type="RefSeq" id="WP_036075725.1">
    <property type="nucleotide sequence ID" value="NZ_AVCW01000024.1"/>
</dbReference>
<dbReference type="PANTHER" id="PTHR43792:SF9">
    <property type="entry name" value="RIBOSOMAL-PROTEIN-ALANINE ACETYLTRANSFERASE"/>
    <property type="match status" value="1"/>
</dbReference>
<dbReference type="SUPFAM" id="SSF55729">
    <property type="entry name" value="Acyl-CoA N-acyltransferases (Nat)"/>
    <property type="match status" value="1"/>
</dbReference>
<evidence type="ECO:0000313" key="2">
    <source>
        <dbReference type="EMBL" id="KGR88549.1"/>
    </source>
</evidence>
<dbReference type="Pfam" id="PF13302">
    <property type="entry name" value="Acetyltransf_3"/>
    <property type="match status" value="1"/>
</dbReference>
<dbReference type="EMBL" id="JPVR01000058">
    <property type="protein sequence ID" value="KGR88549.1"/>
    <property type="molecule type" value="Genomic_DNA"/>
</dbReference>
<dbReference type="PROSITE" id="PS51186">
    <property type="entry name" value="GNAT"/>
    <property type="match status" value="1"/>
</dbReference>
<gene>
    <name evidence="2" type="ORF">CD31_03240</name>
</gene>
<keyword evidence="3" id="KW-1185">Reference proteome</keyword>
<comment type="caution">
    <text evidence="2">The sequence shown here is derived from an EMBL/GenBank/DDBJ whole genome shotgun (WGS) entry which is preliminary data.</text>
</comment>
<dbReference type="InterPro" id="IPR016181">
    <property type="entry name" value="Acyl_CoA_acyltransferase"/>
</dbReference>
<dbReference type="InterPro" id="IPR051531">
    <property type="entry name" value="N-acetyltransferase"/>
</dbReference>
<accession>A0ABR4Y3P9</accession>
<dbReference type="Gene3D" id="3.40.630.30">
    <property type="match status" value="1"/>
</dbReference>
<protein>
    <submittedName>
        <fullName evidence="2">GCN5 family acetyltransferase</fullName>
    </submittedName>
</protein>
<sequence>MSKIPIMKTERLLLRPITHEDLKAMYDYSSRENVARYVTWQAHTSLEDTKAFMALIFNGYQQGNLMLWGIEYAGTIIGTIDFVTINDTHKYAEIGYVLSEDFWNKGFTTEATKKLIEFGFNELDLVRIQARCFEENIGSQKVMEKSGMQFEGLLRKSMLVKGQYQNVKMYAITDDDYRNL</sequence>
<proteinExistence type="predicted"/>
<dbReference type="InterPro" id="IPR000182">
    <property type="entry name" value="GNAT_dom"/>
</dbReference>
<reference evidence="2 3" key="1">
    <citation type="submission" date="2014-02" db="EMBL/GenBank/DDBJ databases">
        <title>Draft genome sequence of Lysinibacillus boronitolerans NBRC 103108.</title>
        <authorList>
            <person name="Zhang F."/>
            <person name="Wang G."/>
            <person name="Zhang L."/>
        </authorList>
    </citation>
    <scope>NUCLEOTIDE SEQUENCE [LARGE SCALE GENOMIC DNA]</scope>
    <source>
        <strain evidence="2 3">NBRC 103108</strain>
    </source>
</reference>
<feature type="domain" description="N-acetyltransferase" evidence="1">
    <location>
        <begin position="12"/>
        <end position="171"/>
    </location>
</feature>
<evidence type="ECO:0000259" key="1">
    <source>
        <dbReference type="PROSITE" id="PS51186"/>
    </source>
</evidence>
<dbReference type="Proteomes" id="UP000030487">
    <property type="component" value="Unassembled WGS sequence"/>
</dbReference>
<evidence type="ECO:0000313" key="3">
    <source>
        <dbReference type="Proteomes" id="UP000030487"/>
    </source>
</evidence>
<organism evidence="2 3">
    <name type="scientific">Lysinibacillus boronitolerans JCM 21713 = 10a = NBRC 103108</name>
    <dbReference type="NCBI Taxonomy" id="1294264"/>
    <lineage>
        <taxon>Bacteria</taxon>
        <taxon>Bacillati</taxon>
        <taxon>Bacillota</taxon>
        <taxon>Bacilli</taxon>
        <taxon>Bacillales</taxon>
        <taxon>Bacillaceae</taxon>
        <taxon>Lysinibacillus</taxon>
    </lineage>
</organism>
<dbReference type="PANTHER" id="PTHR43792">
    <property type="entry name" value="GNAT FAMILY, PUTATIVE (AFU_ORTHOLOGUE AFUA_3G00765)-RELATED-RELATED"/>
    <property type="match status" value="1"/>
</dbReference>